<protein>
    <submittedName>
        <fullName evidence="2">Uncharacterized protein</fullName>
    </submittedName>
</protein>
<evidence type="ECO:0000313" key="3">
    <source>
        <dbReference type="Proteomes" id="UP000054516"/>
    </source>
</evidence>
<evidence type="ECO:0000256" key="1">
    <source>
        <dbReference type="SAM" id="MobiDB-lite"/>
    </source>
</evidence>
<feature type="region of interest" description="Disordered" evidence="1">
    <location>
        <begin position="190"/>
        <end position="324"/>
    </location>
</feature>
<keyword evidence="3" id="KW-1185">Reference proteome</keyword>
<feature type="compositionally biased region" description="Low complexity" evidence="1">
    <location>
        <begin position="309"/>
        <end position="324"/>
    </location>
</feature>
<dbReference type="AlphaFoldDB" id="A0A1S8AB32"/>
<sequence length="424" mass="46230">MELPRTSAASRQENLLKGIERLGTDGNTDINIRLPRKTSLRTNFSYPRLSRHGSRESQSSNGSIPGMTDASDSDISFDDDSSYNASAGELWDSFWPTSTAPPGCRQAQEQQINTPSSEQREDCFKIAPTRIRRLSDDENGNSTGISIREQNRKATELASLGHIYQSAPIQAPRKASITTYSVYPKAPVTIVQRNPHPPRTSSLGFESPSPLQQPLYRRGNGPNASLKHSKSTYNMNPLFIPPRPTYSSIASQQLPSSTAARTAASAPTSPAYPTPPPPQALRPSSSAFSLQEKAWAQDNNKGPAPQSITTSLPPLLPSALPNLSLTHPGAERMVSVFEPDSDSESEDEGAGDGRSFARRIARGLHKKSASEKRYTADRKTATSGLRGWKSDSPPKATKDMSRNSRGLDRKRGGSLGRIFWLMGR</sequence>
<feature type="compositionally biased region" description="Acidic residues" evidence="1">
    <location>
        <begin position="71"/>
        <end position="81"/>
    </location>
</feature>
<gene>
    <name evidence="2" type="ORF">SAMD00023353_10800010</name>
</gene>
<dbReference type="OMA" id="KSKTRYP"/>
<reference evidence="2" key="1">
    <citation type="submission" date="2016-03" db="EMBL/GenBank/DDBJ databases">
        <title>Draft genome sequence of Rosellinia necatrix.</title>
        <authorList>
            <person name="Kanematsu S."/>
        </authorList>
    </citation>
    <scope>NUCLEOTIDE SEQUENCE [LARGE SCALE GENOMIC DNA]</scope>
    <source>
        <strain evidence="2">W97</strain>
    </source>
</reference>
<dbReference type="STRING" id="77044.A0A1S8AB32"/>
<feature type="compositionally biased region" description="Polar residues" evidence="1">
    <location>
        <begin position="107"/>
        <end position="117"/>
    </location>
</feature>
<organism evidence="2">
    <name type="scientific">Rosellinia necatrix</name>
    <name type="common">White root-rot fungus</name>
    <dbReference type="NCBI Taxonomy" id="77044"/>
    <lineage>
        <taxon>Eukaryota</taxon>
        <taxon>Fungi</taxon>
        <taxon>Dikarya</taxon>
        <taxon>Ascomycota</taxon>
        <taxon>Pezizomycotina</taxon>
        <taxon>Sordariomycetes</taxon>
        <taxon>Xylariomycetidae</taxon>
        <taxon>Xylariales</taxon>
        <taxon>Xylariaceae</taxon>
        <taxon>Rosellinia</taxon>
    </lineage>
</organism>
<evidence type="ECO:0000313" key="2">
    <source>
        <dbReference type="EMBL" id="GAW27326.1"/>
    </source>
</evidence>
<feature type="compositionally biased region" description="Basic and acidic residues" evidence="1">
    <location>
        <begin position="396"/>
        <end position="411"/>
    </location>
</feature>
<feature type="compositionally biased region" description="Pro residues" evidence="1">
    <location>
        <begin position="270"/>
        <end position="280"/>
    </location>
</feature>
<dbReference type="Proteomes" id="UP000054516">
    <property type="component" value="Unassembled WGS sequence"/>
</dbReference>
<feature type="compositionally biased region" description="Low complexity" evidence="1">
    <location>
        <begin position="255"/>
        <end position="269"/>
    </location>
</feature>
<feature type="compositionally biased region" description="Polar residues" evidence="1">
    <location>
        <begin position="199"/>
        <end position="212"/>
    </location>
</feature>
<feature type="region of interest" description="Disordered" evidence="1">
    <location>
        <begin position="94"/>
        <end position="120"/>
    </location>
</feature>
<proteinExistence type="predicted"/>
<feature type="compositionally biased region" description="Basic residues" evidence="1">
    <location>
        <begin position="356"/>
        <end position="367"/>
    </location>
</feature>
<feature type="compositionally biased region" description="Polar residues" evidence="1">
    <location>
        <begin position="245"/>
        <end position="254"/>
    </location>
</feature>
<accession>A0A1S8AB32</accession>
<feature type="region of interest" description="Disordered" evidence="1">
    <location>
        <begin position="338"/>
        <end position="411"/>
    </location>
</feature>
<dbReference type="OrthoDB" id="4775454at2759"/>
<feature type="region of interest" description="Disordered" evidence="1">
    <location>
        <begin position="43"/>
        <end position="81"/>
    </location>
</feature>
<feature type="compositionally biased region" description="Basic and acidic residues" evidence="1">
    <location>
        <begin position="368"/>
        <end position="380"/>
    </location>
</feature>
<dbReference type="EMBL" id="DF977553">
    <property type="protein sequence ID" value="GAW27326.1"/>
    <property type="molecule type" value="Genomic_DNA"/>
</dbReference>
<name>A0A1S8AB32_ROSNE</name>
<feature type="compositionally biased region" description="Acidic residues" evidence="1">
    <location>
        <begin position="339"/>
        <end position="350"/>
    </location>
</feature>